<reference evidence="1 2" key="2">
    <citation type="journal article" date="2019" name="G3 (Bethesda)">
        <title>Hybrid Assembly of the Genome of the Entomopathogenic Nematode Steinernema carpocapsae Identifies the X-Chromosome.</title>
        <authorList>
            <person name="Serra L."/>
            <person name="Macchietto M."/>
            <person name="Macias-Munoz A."/>
            <person name="McGill C.J."/>
            <person name="Rodriguez I.M."/>
            <person name="Rodriguez B."/>
            <person name="Murad R."/>
            <person name="Mortazavi A."/>
        </authorList>
    </citation>
    <scope>NUCLEOTIDE SEQUENCE [LARGE SCALE GENOMIC DNA]</scope>
    <source>
        <strain evidence="1 2">ALL</strain>
    </source>
</reference>
<dbReference type="EMBL" id="AZBU02000006">
    <property type="protein sequence ID" value="TKR73102.1"/>
    <property type="molecule type" value="Genomic_DNA"/>
</dbReference>
<name>A0A4U5MU89_STECR</name>
<sequence>MDAYKKKTLRETGRPADLKFVPPPHSRLRVAPIGAILIPHGGGATPNRVPHGTNDTTVLVLCAWGARGAKNVFASRPSPLRASCLGVVAVVTGGDPRFLLRRFMATLETENPRAHFVVVGPGGSWH</sequence>
<dbReference type="Proteomes" id="UP000298663">
    <property type="component" value="Unassembled WGS sequence"/>
</dbReference>
<protein>
    <submittedName>
        <fullName evidence="1">Uncharacterized protein</fullName>
    </submittedName>
</protein>
<comment type="caution">
    <text evidence="1">The sequence shown here is derived from an EMBL/GenBank/DDBJ whole genome shotgun (WGS) entry which is preliminary data.</text>
</comment>
<evidence type="ECO:0000313" key="2">
    <source>
        <dbReference type="Proteomes" id="UP000298663"/>
    </source>
</evidence>
<reference evidence="1 2" key="1">
    <citation type="journal article" date="2015" name="Genome Biol.">
        <title>Comparative genomics of Steinernema reveals deeply conserved gene regulatory networks.</title>
        <authorList>
            <person name="Dillman A.R."/>
            <person name="Macchietto M."/>
            <person name="Porter C.F."/>
            <person name="Rogers A."/>
            <person name="Williams B."/>
            <person name="Antoshechkin I."/>
            <person name="Lee M.M."/>
            <person name="Goodwin Z."/>
            <person name="Lu X."/>
            <person name="Lewis E.E."/>
            <person name="Goodrich-Blair H."/>
            <person name="Stock S.P."/>
            <person name="Adams B.J."/>
            <person name="Sternberg P.W."/>
            <person name="Mortazavi A."/>
        </authorList>
    </citation>
    <scope>NUCLEOTIDE SEQUENCE [LARGE SCALE GENOMIC DNA]</scope>
    <source>
        <strain evidence="1 2">ALL</strain>
    </source>
</reference>
<organism evidence="1 2">
    <name type="scientific">Steinernema carpocapsae</name>
    <name type="common">Entomopathogenic nematode</name>
    <dbReference type="NCBI Taxonomy" id="34508"/>
    <lineage>
        <taxon>Eukaryota</taxon>
        <taxon>Metazoa</taxon>
        <taxon>Ecdysozoa</taxon>
        <taxon>Nematoda</taxon>
        <taxon>Chromadorea</taxon>
        <taxon>Rhabditida</taxon>
        <taxon>Tylenchina</taxon>
        <taxon>Panagrolaimomorpha</taxon>
        <taxon>Strongyloidoidea</taxon>
        <taxon>Steinernematidae</taxon>
        <taxon>Steinernema</taxon>
    </lineage>
</organism>
<accession>A0A4U5MU89</accession>
<evidence type="ECO:0000313" key="1">
    <source>
        <dbReference type="EMBL" id="TKR73102.1"/>
    </source>
</evidence>
<dbReference type="AlphaFoldDB" id="A0A4U5MU89"/>
<keyword evidence="2" id="KW-1185">Reference proteome</keyword>
<proteinExistence type="predicted"/>
<gene>
    <name evidence="1" type="ORF">L596_020453</name>
</gene>